<evidence type="ECO:0000313" key="2">
    <source>
        <dbReference type="EMBL" id="ORA17282.1"/>
    </source>
</evidence>
<gene>
    <name evidence="2" type="ORF">BST12_19590</name>
</gene>
<organism evidence="2 3">
    <name type="scientific">Mycobacterium angelicum</name>
    <dbReference type="NCBI Taxonomy" id="470074"/>
    <lineage>
        <taxon>Bacteria</taxon>
        <taxon>Bacillati</taxon>
        <taxon>Actinomycetota</taxon>
        <taxon>Actinomycetes</taxon>
        <taxon>Mycobacteriales</taxon>
        <taxon>Mycobacteriaceae</taxon>
        <taxon>Mycobacterium</taxon>
    </lineage>
</organism>
<name>A0A1W9ZK56_MYCAN</name>
<reference evidence="2 3" key="1">
    <citation type="submission" date="2017-02" db="EMBL/GenBank/DDBJ databases">
        <title>The new phylogeny of genus Mycobacterium.</title>
        <authorList>
            <person name="Tortoli E."/>
            <person name="Trovato A."/>
            <person name="Cirillo D.M."/>
        </authorList>
    </citation>
    <scope>NUCLEOTIDE SEQUENCE [LARGE SCALE GENOMIC DNA]</scope>
    <source>
        <strain evidence="2 3">DSM 45057</strain>
    </source>
</reference>
<evidence type="ECO:0000313" key="3">
    <source>
        <dbReference type="Proteomes" id="UP000192284"/>
    </source>
</evidence>
<dbReference type="Proteomes" id="UP000192284">
    <property type="component" value="Unassembled WGS sequence"/>
</dbReference>
<keyword evidence="3" id="KW-1185">Reference proteome</keyword>
<feature type="chain" id="PRO_5013072021" description="Secreted protein" evidence="1">
    <location>
        <begin position="32"/>
        <end position="102"/>
    </location>
</feature>
<dbReference type="OrthoDB" id="4632325at2"/>
<dbReference type="AlphaFoldDB" id="A0A1W9ZK56"/>
<dbReference type="EMBL" id="MVHE01000039">
    <property type="protein sequence ID" value="ORA17282.1"/>
    <property type="molecule type" value="Genomic_DNA"/>
</dbReference>
<proteinExistence type="predicted"/>
<feature type="signal peptide" evidence="1">
    <location>
        <begin position="1"/>
        <end position="31"/>
    </location>
</feature>
<dbReference type="RefSeq" id="WP_083114783.1">
    <property type="nucleotide sequence ID" value="NZ_JACKTS010000054.1"/>
</dbReference>
<evidence type="ECO:0008006" key="4">
    <source>
        <dbReference type="Google" id="ProtNLM"/>
    </source>
</evidence>
<comment type="caution">
    <text evidence="2">The sequence shown here is derived from an EMBL/GenBank/DDBJ whole genome shotgun (WGS) entry which is preliminary data.</text>
</comment>
<accession>A0A1W9ZK56</accession>
<evidence type="ECO:0000256" key="1">
    <source>
        <dbReference type="SAM" id="SignalP"/>
    </source>
</evidence>
<keyword evidence="1" id="KW-0732">Signal</keyword>
<protein>
    <recommendedName>
        <fullName evidence="4">Secreted protein</fullName>
    </recommendedName>
</protein>
<sequence length="102" mass="10484">MNRISRLAATAVVSAGLSLAGLAVGAGIAHAGGPRQWCPGDDPRGEPGGAFVTSPPDWDWNVCHTYYIVPAGQGNVSPGILADAPPPPPPTVCWTLFLPRPC</sequence>